<protein>
    <submittedName>
        <fullName evidence="3">Chloramphenicol 3-O phosphotransferase</fullName>
    </submittedName>
</protein>
<accession>A0A1H6AL28</accession>
<gene>
    <name evidence="3" type="ORF">SAMN04488045_2984</name>
</gene>
<keyword evidence="3" id="KW-0808">Transferase</keyword>
<proteinExistence type="predicted"/>
<sequence>MSLIIFLHGASSSGKTTLARAIRDASYRQYVQLSFDTFRDSGAFDLDRDWSSQRSRIFQGLHASFAAFADAGNDLIVEHILDDPEWHKDLQGLFAGHQVLFVGVHTDKDTLNDRERRRGDRPKGSAARDFDTVHRGLNYDVEVNGTNDPEANAAIVLAAVDRASQPSTFFSGVIL</sequence>
<feature type="binding site" evidence="2">
    <location>
        <begin position="9"/>
        <end position="16"/>
    </location>
    <ligand>
        <name>ATP</name>
        <dbReference type="ChEBI" id="CHEBI:30616"/>
    </ligand>
</feature>
<dbReference type="GO" id="GO:0016740">
    <property type="term" value="F:transferase activity"/>
    <property type="evidence" value="ECO:0007669"/>
    <property type="project" value="UniProtKB-KW"/>
</dbReference>
<dbReference type="Pfam" id="PF07931">
    <property type="entry name" value="CPT"/>
    <property type="match status" value="1"/>
</dbReference>
<dbReference type="SUPFAM" id="SSF52540">
    <property type="entry name" value="P-loop containing nucleoside triphosphate hydrolases"/>
    <property type="match status" value="1"/>
</dbReference>
<dbReference type="PIRSF" id="PIRSF007531">
    <property type="entry name" value="CPT"/>
    <property type="match status" value="1"/>
</dbReference>
<dbReference type="OrthoDB" id="67453at2"/>
<feature type="active site" evidence="1">
    <location>
        <position position="36"/>
    </location>
</feature>
<organism evidence="3 4">
    <name type="scientific">Thalassococcus halodurans</name>
    <dbReference type="NCBI Taxonomy" id="373675"/>
    <lineage>
        <taxon>Bacteria</taxon>
        <taxon>Pseudomonadati</taxon>
        <taxon>Pseudomonadota</taxon>
        <taxon>Alphaproteobacteria</taxon>
        <taxon>Rhodobacterales</taxon>
        <taxon>Roseobacteraceae</taxon>
        <taxon>Thalassococcus</taxon>
    </lineage>
</organism>
<dbReference type="EMBL" id="FNUZ01000005">
    <property type="protein sequence ID" value="SEG48735.1"/>
    <property type="molecule type" value="Genomic_DNA"/>
</dbReference>
<dbReference type="RefSeq" id="WP_103911297.1">
    <property type="nucleotide sequence ID" value="NZ_FNUZ01000005.1"/>
</dbReference>
<reference evidence="3 4" key="1">
    <citation type="submission" date="2016-10" db="EMBL/GenBank/DDBJ databases">
        <authorList>
            <person name="de Groot N.N."/>
        </authorList>
    </citation>
    <scope>NUCLEOTIDE SEQUENCE [LARGE SCALE GENOMIC DNA]</scope>
    <source>
        <strain evidence="3 4">DSM 26915</strain>
    </source>
</reference>
<dbReference type="Gene3D" id="3.40.50.300">
    <property type="entry name" value="P-loop containing nucleotide triphosphate hydrolases"/>
    <property type="match status" value="1"/>
</dbReference>
<dbReference type="AlphaFoldDB" id="A0A1H6AL28"/>
<dbReference type="InterPro" id="IPR027417">
    <property type="entry name" value="P-loop_NTPase"/>
</dbReference>
<evidence type="ECO:0000256" key="2">
    <source>
        <dbReference type="PIRSR" id="PIRSR007531-2"/>
    </source>
</evidence>
<dbReference type="GO" id="GO:0005524">
    <property type="term" value="F:ATP binding"/>
    <property type="evidence" value="ECO:0007669"/>
    <property type="project" value="InterPro"/>
</dbReference>
<evidence type="ECO:0000313" key="4">
    <source>
        <dbReference type="Proteomes" id="UP000236752"/>
    </source>
</evidence>
<evidence type="ECO:0000256" key="1">
    <source>
        <dbReference type="PIRSR" id="PIRSR007531-1"/>
    </source>
</evidence>
<evidence type="ECO:0000313" key="3">
    <source>
        <dbReference type="EMBL" id="SEG48735.1"/>
    </source>
</evidence>
<name>A0A1H6AL28_9RHOB</name>
<keyword evidence="4" id="KW-1185">Reference proteome</keyword>
<dbReference type="Proteomes" id="UP000236752">
    <property type="component" value="Unassembled WGS sequence"/>
</dbReference>
<dbReference type="InterPro" id="IPR012853">
    <property type="entry name" value="CPT"/>
</dbReference>